<name>A0A8S0QY31_OLEEU</name>
<evidence type="ECO:0000313" key="2">
    <source>
        <dbReference type="Proteomes" id="UP000594638"/>
    </source>
</evidence>
<reference evidence="1 2" key="1">
    <citation type="submission" date="2019-12" db="EMBL/GenBank/DDBJ databases">
        <authorList>
            <person name="Alioto T."/>
            <person name="Alioto T."/>
            <person name="Gomez Garrido J."/>
        </authorList>
    </citation>
    <scope>NUCLEOTIDE SEQUENCE [LARGE SCALE GENOMIC DNA]</scope>
</reference>
<dbReference type="Proteomes" id="UP000594638">
    <property type="component" value="Unassembled WGS sequence"/>
</dbReference>
<accession>A0A8S0QY31</accession>
<organism evidence="1 2">
    <name type="scientific">Olea europaea subsp. europaea</name>
    <dbReference type="NCBI Taxonomy" id="158383"/>
    <lineage>
        <taxon>Eukaryota</taxon>
        <taxon>Viridiplantae</taxon>
        <taxon>Streptophyta</taxon>
        <taxon>Embryophyta</taxon>
        <taxon>Tracheophyta</taxon>
        <taxon>Spermatophyta</taxon>
        <taxon>Magnoliopsida</taxon>
        <taxon>eudicotyledons</taxon>
        <taxon>Gunneridae</taxon>
        <taxon>Pentapetalae</taxon>
        <taxon>asterids</taxon>
        <taxon>lamiids</taxon>
        <taxon>Lamiales</taxon>
        <taxon>Oleaceae</taxon>
        <taxon>Oleeae</taxon>
        <taxon>Olea</taxon>
    </lineage>
</organism>
<dbReference type="Gramene" id="OE9A017841T1">
    <property type="protein sequence ID" value="OE9A017841C1"/>
    <property type="gene ID" value="OE9A017841"/>
</dbReference>
<gene>
    <name evidence="1" type="ORF">OLEA9_A017841</name>
</gene>
<dbReference type="AlphaFoldDB" id="A0A8S0QY31"/>
<dbReference type="EMBL" id="CACTIH010001984">
    <property type="protein sequence ID" value="CAA2970773.1"/>
    <property type="molecule type" value="Genomic_DNA"/>
</dbReference>
<sequence length="125" mass="14241">MNFATKYPDVIPRVVAWEMLKRLASVAIDIVLKSKEVNSTLIPTEAKLEEVYWKELTPIVEEDESASHYSEGGEAKHDAELHHAYHEESPRVAQPPQRGFDINMADLLRTEMEKLEGRLQAVILT</sequence>
<comment type="caution">
    <text evidence="1">The sequence shown here is derived from an EMBL/GenBank/DDBJ whole genome shotgun (WGS) entry which is preliminary data.</text>
</comment>
<evidence type="ECO:0000313" key="1">
    <source>
        <dbReference type="EMBL" id="CAA2970773.1"/>
    </source>
</evidence>
<protein>
    <submittedName>
        <fullName evidence="1">Uncharacterized protein</fullName>
    </submittedName>
</protein>
<proteinExistence type="predicted"/>
<keyword evidence="2" id="KW-1185">Reference proteome</keyword>